<sequence>MQSAGTRHRCDYPDCNRSFQRPEHLKRHKLNHTNRIISCPRCQKLFFRNDLLQRHLTLKH</sequence>
<organism evidence="9 10">
    <name type="scientific">Glonium stellatum</name>
    <dbReference type="NCBI Taxonomy" id="574774"/>
    <lineage>
        <taxon>Eukaryota</taxon>
        <taxon>Fungi</taxon>
        <taxon>Dikarya</taxon>
        <taxon>Ascomycota</taxon>
        <taxon>Pezizomycotina</taxon>
        <taxon>Dothideomycetes</taxon>
        <taxon>Pleosporomycetidae</taxon>
        <taxon>Gloniales</taxon>
        <taxon>Gloniaceae</taxon>
        <taxon>Glonium</taxon>
    </lineage>
</organism>
<comment type="subcellular location">
    <subcellularLocation>
        <location evidence="1">Nucleus</location>
    </subcellularLocation>
</comment>
<keyword evidence="2" id="KW-0479">Metal-binding</keyword>
<dbReference type="GO" id="GO:0005634">
    <property type="term" value="C:nucleus"/>
    <property type="evidence" value="ECO:0007669"/>
    <property type="project" value="UniProtKB-SubCell"/>
</dbReference>
<dbReference type="PANTHER" id="PTHR40626:SF11">
    <property type="entry name" value="ZINC FINGER PROTEIN YPR022C"/>
    <property type="match status" value="1"/>
</dbReference>
<feature type="domain" description="C2H2-type" evidence="8">
    <location>
        <begin position="8"/>
        <end position="37"/>
    </location>
</feature>
<dbReference type="Proteomes" id="UP000250140">
    <property type="component" value="Unassembled WGS sequence"/>
</dbReference>
<dbReference type="GO" id="GO:0000978">
    <property type="term" value="F:RNA polymerase II cis-regulatory region sequence-specific DNA binding"/>
    <property type="evidence" value="ECO:0007669"/>
    <property type="project" value="InterPro"/>
</dbReference>
<dbReference type="EMBL" id="KV750960">
    <property type="protein sequence ID" value="OCL02429.1"/>
    <property type="molecule type" value="Genomic_DNA"/>
</dbReference>
<dbReference type="InterPro" id="IPR036236">
    <property type="entry name" value="Znf_C2H2_sf"/>
</dbReference>
<evidence type="ECO:0000313" key="9">
    <source>
        <dbReference type="EMBL" id="OCL02429.1"/>
    </source>
</evidence>
<accession>A0A8E2JMA0</accession>
<dbReference type="PROSITE" id="PS50157">
    <property type="entry name" value="ZINC_FINGER_C2H2_2"/>
    <property type="match status" value="2"/>
</dbReference>
<name>A0A8E2JMA0_9PEZI</name>
<dbReference type="Pfam" id="PF00096">
    <property type="entry name" value="zf-C2H2"/>
    <property type="match status" value="2"/>
</dbReference>
<dbReference type="SMART" id="SM00355">
    <property type="entry name" value="ZnF_C2H2"/>
    <property type="match status" value="2"/>
</dbReference>
<dbReference type="PROSITE" id="PS00028">
    <property type="entry name" value="ZINC_FINGER_C2H2_1"/>
    <property type="match status" value="2"/>
</dbReference>
<gene>
    <name evidence="9" type="ORF">AOQ84DRAFT_392972</name>
</gene>
<proteinExistence type="predicted"/>
<evidence type="ECO:0000256" key="7">
    <source>
        <dbReference type="PROSITE-ProRule" id="PRU00042"/>
    </source>
</evidence>
<evidence type="ECO:0000256" key="2">
    <source>
        <dbReference type="ARBA" id="ARBA00022723"/>
    </source>
</evidence>
<dbReference type="GO" id="GO:0000981">
    <property type="term" value="F:DNA-binding transcription factor activity, RNA polymerase II-specific"/>
    <property type="evidence" value="ECO:0007669"/>
    <property type="project" value="InterPro"/>
</dbReference>
<reference evidence="9 10" key="1">
    <citation type="journal article" date="2016" name="Nat. Commun.">
        <title>Ectomycorrhizal ecology is imprinted in the genome of the dominant symbiotic fungus Cenococcum geophilum.</title>
        <authorList>
            <consortium name="DOE Joint Genome Institute"/>
            <person name="Peter M."/>
            <person name="Kohler A."/>
            <person name="Ohm R.A."/>
            <person name="Kuo A."/>
            <person name="Krutzmann J."/>
            <person name="Morin E."/>
            <person name="Arend M."/>
            <person name="Barry K.W."/>
            <person name="Binder M."/>
            <person name="Choi C."/>
            <person name="Clum A."/>
            <person name="Copeland A."/>
            <person name="Grisel N."/>
            <person name="Haridas S."/>
            <person name="Kipfer T."/>
            <person name="LaButti K."/>
            <person name="Lindquist E."/>
            <person name="Lipzen A."/>
            <person name="Maire R."/>
            <person name="Meier B."/>
            <person name="Mihaltcheva S."/>
            <person name="Molinier V."/>
            <person name="Murat C."/>
            <person name="Poggeler S."/>
            <person name="Quandt C.A."/>
            <person name="Sperisen C."/>
            <person name="Tritt A."/>
            <person name="Tisserant E."/>
            <person name="Crous P.W."/>
            <person name="Henrissat B."/>
            <person name="Nehls U."/>
            <person name="Egli S."/>
            <person name="Spatafora J.W."/>
            <person name="Grigoriev I.V."/>
            <person name="Martin F.M."/>
        </authorList>
    </citation>
    <scope>NUCLEOTIDE SEQUENCE [LARGE SCALE GENOMIC DNA]</scope>
    <source>
        <strain evidence="9 10">CBS 207.34</strain>
    </source>
</reference>
<dbReference type="InterPro" id="IPR013087">
    <property type="entry name" value="Znf_C2H2_type"/>
</dbReference>
<dbReference type="GO" id="GO:0008270">
    <property type="term" value="F:zinc ion binding"/>
    <property type="evidence" value="ECO:0007669"/>
    <property type="project" value="UniProtKB-KW"/>
</dbReference>
<evidence type="ECO:0000313" key="10">
    <source>
        <dbReference type="Proteomes" id="UP000250140"/>
    </source>
</evidence>
<evidence type="ECO:0000256" key="3">
    <source>
        <dbReference type="ARBA" id="ARBA00022737"/>
    </source>
</evidence>
<dbReference type="SUPFAM" id="SSF57667">
    <property type="entry name" value="beta-beta-alpha zinc fingers"/>
    <property type="match status" value="1"/>
</dbReference>
<feature type="non-terminal residue" evidence="9">
    <location>
        <position position="60"/>
    </location>
</feature>
<dbReference type="PANTHER" id="PTHR40626">
    <property type="entry name" value="MIP31509P"/>
    <property type="match status" value="1"/>
</dbReference>
<dbReference type="GO" id="GO:0000785">
    <property type="term" value="C:chromatin"/>
    <property type="evidence" value="ECO:0007669"/>
    <property type="project" value="TreeGrafter"/>
</dbReference>
<keyword evidence="4 7" id="KW-0863">Zinc-finger</keyword>
<keyword evidence="5" id="KW-0862">Zinc</keyword>
<evidence type="ECO:0000256" key="1">
    <source>
        <dbReference type="ARBA" id="ARBA00004123"/>
    </source>
</evidence>
<evidence type="ECO:0000256" key="4">
    <source>
        <dbReference type="ARBA" id="ARBA00022771"/>
    </source>
</evidence>
<keyword evidence="6" id="KW-0539">Nucleus</keyword>
<evidence type="ECO:0000259" key="8">
    <source>
        <dbReference type="PROSITE" id="PS50157"/>
    </source>
</evidence>
<evidence type="ECO:0000256" key="5">
    <source>
        <dbReference type="ARBA" id="ARBA00022833"/>
    </source>
</evidence>
<protein>
    <recommendedName>
        <fullName evidence="8">C2H2-type domain-containing protein</fullName>
    </recommendedName>
</protein>
<dbReference type="InterPro" id="IPR051059">
    <property type="entry name" value="VerF-like"/>
</dbReference>
<dbReference type="OrthoDB" id="10018191at2759"/>
<evidence type="ECO:0000256" key="6">
    <source>
        <dbReference type="ARBA" id="ARBA00023242"/>
    </source>
</evidence>
<dbReference type="Gene3D" id="3.30.160.60">
    <property type="entry name" value="Classic Zinc Finger"/>
    <property type="match status" value="1"/>
</dbReference>
<dbReference type="AlphaFoldDB" id="A0A8E2JMA0"/>
<keyword evidence="3" id="KW-0677">Repeat</keyword>
<feature type="domain" description="C2H2-type" evidence="8">
    <location>
        <begin position="37"/>
        <end position="60"/>
    </location>
</feature>
<keyword evidence="10" id="KW-1185">Reference proteome</keyword>